<name>A0ABM4BC04_HYDVU</name>
<reference evidence="1" key="1">
    <citation type="submission" date="2025-05" db="UniProtKB">
        <authorList>
            <consortium name="RefSeq"/>
        </authorList>
    </citation>
    <scope>NUCLEOTIDE SEQUENCE [LARGE SCALE GENOMIC DNA]</scope>
</reference>
<evidence type="ECO:0000313" key="1">
    <source>
        <dbReference type="Proteomes" id="UP001652625"/>
    </source>
</evidence>
<gene>
    <name evidence="2" type="primary">LOC136071650</name>
</gene>
<evidence type="ECO:0000313" key="2">
    <source>
        <dbReference type="RefSeq" id="XP_065646458.1"/>
    </source>
</evidence>
<organism evidence="1 2">
    <name type="scientific">Hydra vulgaris</name>
    <name type="common">Hydra</name>
    <name type="synonym">Hydra attenuata</name>
    <dbReference type="NCBI Taxonomy" id="6087"/>
    <lineage>
        <taxon>Eukaryota</taxon>
        <taxon>Metazoa</taxon>
        <taxon>Cnidaria</taxon>
        <taxon>Hydrozoa</taxon>
        <taxon>Hydroidolina</taxon>
        <taxon>Anthoathecata</taxon>
        <taxon>Aplanulata</taxon>
        <taxon>Hydridae</taxon>
        <taxon>Hydra</taxon>
    </lineage>
</organism>
<reference evidence="2" key="2">
    <citation type="submission" date="2025-08" db="UniProtKB">
        <authorList>
            <consortium name="RefSeq"/>
        </authorList>
    </citation>
    <scope>IDENTIFICATION</scope>
</reference>
<keyword evidence="1" id="KW-1185">Reference proteome</keyword>
<dbReference type="RefSeq" id="XP_065646458.1">
    <property type="nucleotide sequence ID" value="XM_065790386.1"/>
</dbReference>
<protein>
    <submittedName>
        <fullName evidence="2">Uncharacterized protein LOC136071650 isoform X2</fullName>
    </submittedName>
</protein>
<dbReference type="GeneID" id="136071650"/>
<accession>A0ABM4BC04</accession>
<proteinExistence type="predicted"/>
<dbReference type="Proteomes" id="UP001652625">
    <property type="component" value="Chromosome 02"/>
</dbReference>
<sequence length="351" mass="40512">MLHDQVHLFKSIRSNWFTEKTQTISLKINDQPLSGDWSHNVQLYNRKKLCVAKTSKLSRKSVYPSLIDRQNVENMVAVFNEKTVAALNLANFKNTACFLAPIVLLWSMLIVKRKGCDVLLNDTNRSSFQTLDDFRFKEILAFADATSKMSEGKRFKHYSTLTPETKHTLVNTLQGLVELIKKLLLEDYRYVLPGIFQTDYLKGEFSIYRQLSCGNYFISAEQVLNSLHLQRLKLFSKLVSLDETDILCSCKHTDCCTMDLMDNIYLECLINADNESINDKENAALFYMVGYVQHKIDPQRVVDTTISQSASSELRDYVSRGNLPYPSDTLFQFVCFCYLLFNSFSKSEKRF</sequence>